<proteinExistence type="inferred from homology"/>
<dbReference type="InterPro" id="IPR006531">
    <property type="entry name" value="Gp5/Vgr_OB"/>
</dbReference>
<dbReference type="Gene3D" id="3.55.50.10">
    <property type="entry name" value="Baseplate protein-like domains"/>
    <property type="match status" value="1"/>
</dbReference>
<dbReference type="NCBIfam" id="TIGR01646">
    <property type="entry name" value="vgr_GE"/>
    <property type="match status" value="1"/>
</dbReference>
<comment type="caution">
    <text evidence="6">The sequence shown here is derived from an EMBL/GenBank/DDBJ whole genome shotgun (WGS) entry which is preliminary data.</text>
</comment>
<dbReference type="InterPro" id="IPR006533">
    <property type="entry name" value="T6SS_Vgr_RhsGE"/>
</dbReference>
<dbReference type="InterPro" id="IPR050708">
    <property type="entry name" value="T6SS_VgrG/RHS"/>
</dbReference>
<dbReference type="Gene3D" id="2.40.50.230">
    <property type="entry name" value="Gp5 N-terminal domain"/>
    <property type="match status" value="1"/>
</dbReference>
<protein>
    <submittedName>
        <fullName evidence="6">Actin cross-linking toxin VgrG1</fullName>
        <ecNumber evidence="6">6.3.2.-</ecNumber>
    </submittedName>
</protein>
<comment type="similarity">
    <text evidence="2">Belongs to the VgrG protein family.</text>
</comment>
<dbReference type="SUPFAM" id="SSF69255">
    <property type="entry name" value="gp5 N-terminal domain-like"/>
    <property type="match status" value="1"/>
</dbReference>
<evidence type="ECO:0000259" key="5">
    <source>
        <dbReference type="Pfam" id="PF22178"/>
    </source>
</evidence>
<dbReference type="Proteomes" id="UP000672657">
    <property type="component" value="Unassembled WGS sequence"/>
</dbReference>
<dbReference type="GO" id="GO:0016874">
    <property type="term" value="F:ligase activity"/>
    <property type="evidence" value="ECO:0007669"/>
    <property type="project" value="UniProtKB-KW"/>
</dbReference>
<dbReference type="InterPro" id="IPR017847">
    <property type="entry name" value="T6SS_RhsGE_Vgr_subset"/>
</dbReference>
<evidence type="ECO:0000256" key="2">
    <source>
        <dbReference type="ARBA" id="ARBA00005558"/>
    </source>
</evidence>
<evidence type="ECO:0000313" key="7">
    <source>
        <dbReference type="Proteomes" id="UP000672657"/>
    </source>
</evidence>
<keyword evidence="7" id="KW-1185">Reference proteome</keyword>
<dbReference type="SUPFAM" id="SSF69279">
    <property type="entry name" value="Phage tail proteins"/>
    <property type="match status" value="2"/>
</dbReference>
<organism evidence="6 7">
    <name type="scientific">Cupriavidus numazuensis</name>
    <dbReference type="NCBI Taxonomy" id="221992"/>
    <lineage>
        <taxon>Bacteria</taxon>
        <taxon>Pseudomonadati</taxon>
        <taxon>Pseudomonadota</taxon>
        <taxon>Betaproteobacteria</taxon>
        <taxon>Burkholderiales</taxon>
        <taxon>Burkholderiaceae</taxon>
        <taxon>Cupriavidus</taxon>
    </lineage>
</organism>
<reference evidence="6 7" key="1">
    <citation type="submission" date="2021-03" db="EMBL/GenBank/DDBJ databases">
        <authorList>
            <person name="Peeters C."/>
        </authorList>
    </citation>
    <scope>NUCLEOTIDE SEQUENCE [LARGE SCALE GENOMIC DNA]</scope>
    <source>
        <strain evidence="6 7">LMG 26411</strain>
    </source>
</reference>
<keyword evidence="3" id="KW-0964">Secreted</keyword>
<dbReference type="Pfam" id="PF22178">
    <property type="entry name" value="Gp5_trimer_C"/>
    <property type="match status" value="1"/>
</dbReference>
<dbReference type="InterPro" id="IPR054030">
    <property type="entry name" value="Gp5_Vgr_C"/>
</dbReference>
<dbReference type="RefSeq" id="WP_211958509.1">
    <property type="nucleotide sequence ID" value="NZ_CAJPVI010000094.1"/>
</dbReference>
<dbReference type="InterPro" id="IPR037026">
    <property type="entry name" value="Vgr_OB-fold_dom_sf"/>
</dbReference>
<evidence type="ECO:0000256" key="1">
    <source>
        <dbReference type="ARBA" id="ARBA00004613"/>
    </source>
</evidence>
<dbReference type="SUPFAM" id="SSF69349">
    <property type="entry name" value="Phage fibre proteins"/>
    <property type="match status" value="1"/>
</dbReference>
<dbReference type="EMBL" id="CAJPVI010000094">
    <property type="protein sequence ID" value="CAG2160807.1"/>
    <property type="molecule type" value="Genomic_DNA"/>
</dbReference>
<dbReference type="NCBIfam" id="TIGR03361">
    <property type="entry name" value="VI_Rhs_Vgr"/>
    <property type="match status" value="1"/>
</dbReference>
<feature type="domain" description="Gp5/Type VI secretion system Vgr C-terminal trimerisation" evidence="5">
    <location>
        <begin position="459"/>
        <end position="571"/>
    </location>
</feature>
<dbReference type="Gene3D" id="4.10.220.110">
    <property type="match status" value="1"/>
</dbReference>
<gene>
    <name evidence="6" type="primary">vgrG1</name>
    <name evidence="6" type="ORF">LMG26411_07778</name>
</gene>
<sequence>MIPATATQSDSFATVTTPFGDDVLLLDGFAGREALSELFSFQLRMRSADKALDASRIVGQKVTVKLQRSGGFLRCFNGIVTRFAHTGADPSHAFYSAELAPRLWLLTLARDRRIFQNQSALDIIRTVLGEFEVAFDARVTASRYPVREYCVQYDESPLQFISRLMEEEGIFYYFTFSDGAHTMVLGDSPSAHTALANEAELWGGQPGEQAAGLPMLAAFRMEQGLGPANHVLVDYDYVQAQTSEGSAQPDSSAPGARQYIFPGRHKDASDAARKAAVRVAAQQVEARSGSGESNCHGLAAGSTFTLSGHVNAALNAEYVVRAVEHSVAGSHYANSFTVFPLAVPFRAPLVTPRPLVAGTHTATVVGSQGEEIWTDQHGRIKLKFHWDQAPGADQDSSCWVRVAQGMAGQGWGHLFLPRVGQEVVVSYVDGDPDRPLVTGSVYNGQVTPPVTLPSMQTQSVIRSRTSKNGSAGNELRMEDKSGAEELYLHAQRDMNVAVENKLSTTVVGAGESHVVQKGDRLVEVQSGNETHKVSGTRSLEVSGDETRTNGAAFTQEVSGTYKLKVSGDLVIDVTGAITIKSAGSVALEAGTSLSNKAGTTLANKAGTTLSGEGLTVQQKASASHTVESGGMLELKGAMVKLN</sequence>
<name>A0ABN7QBJ6_9BURK</name>
<evidence type="ECO:0000313" key="6">
    <source>
        <dbReference type="EMBL" id="CAG2160807.1"/>
    </source>
</evidence>
<dbReference type="Pfam" id="PF04717">
    <property type="entry name" value="Phage_base_V"/>
    <property type="match status" value="1"/>
</dbReference>
<comment type="subcellular location">
    <subcellularLocation>
        <location evidence="1">Secreted</location>
    </subcellularLocation>
</comment>
<accession>A0ABN7QBJ6</accession>
<dbReference type="PANTHER" id="PTHR32305">
    <property type="match status" value="1"/>
</dbReference>
<feature type="domain" description="Gp5/Type VI secretion system Vgr protein OB-fold" evidence="4">
    <location>
        <begin position="374"/>
        <end position="442"/>
    </location>
</feature>
<dbReference type="Pfam" id="PF05954">
    <property type="entry name" value="Phage_GPD"/>
    <property type="match status" value="1"/>
</dbReference>
<evidence type="ECO:0000256" key="3">
    <source>
        <dbReference type="ARBA" id="ARBA00022525"/>
    </source>
</evidence>
<keyword evidence="6" id="KW-0436">Ligase</keyword>
<evidence type="ECO:0000259" key="4">
    <source>
        <dbReference type="Pfam" id="PF04717"/>
    </source>
</evidence>
<dbReference type="PANTHER" id="PTHR32305:SF15">
    <property type="entry name" value="PROTEIN RHSA-RELATED"/>
    <property type="match status" value="1"/>
</dbReference>
<dbReference type="EC" id="6.3.2.-" evidence="6"/>
<dbReference type="Gene3D" id="2.30.110.50">
    <property type="match status" value="1"/>
</dbReference>